<dbReference type="HAMAP" id="MF_00966">
    <property type="entry name" value="G6PD"/>
    <property type="match status" value="1"/>
</dbReference>
<comment type="similarity">
    <text evidence="2 7">Belongs to the glucose-6-phosphate dehydrogenase family.</text>
</comment>
<comment type="catalytic activity">
    <reaction evidence="7">
        <text>D-glucose 6-phosphate + NADP(+) = 6-phospho-D-glucono-1,5-lactone + NADPH + H(+)</text>
        <dbReference type="Rhea" id="RHEA:15841"/>
        <dbReference type="ChEBI" id="CHEBI:15378"/>
        <dbReference type="ChEBI" id="CHEBI:57783"/>
        <dbReference type="ChEBI" id="CHEBI:57955"/>
        <dbReference type="ChEBI" id="CHEBI:58349"/>
        <dbReference type="ChEBI" id="CHEBI:61548"/>
        <dbReference type="EC" id="1.1.1.49"/>
    </reaction>
</comment>
<feature type="domain" description="Glucose-6-phosphate dehydrogenase NAD-binding" evidence="8">
    <location>
        <begin position="10"/>
        <end position="177"/>
    </location>
</feature>
<feature type="binding site" evidence="7">
    <location>
        <position position="138"/>
    </location>
    <ligand>
        <name>NADP(+)</name>
        <dbReference type="ChEBI" id="CHEBI:58349"/>
    </ligand>
</feature>
<protein>
    <recommendedName>
        <fullName evidence="7">Glucose-6-phosphate 1-dehydrogenase</fullName>
        <shortName evidence="7">G6PD</shortName>
        <ecNumber evidence="7">1.1.1.49</ecNumber>
    </recommendedName>
</protein>
<keyword evidence="11" id="KW-1185">Reference proteome</keyword>
<name>A0A6V8MHU2_9BACT</name>
<dbReference type="GO" id="GO:0006006">
    <property type="term" value="P:glucose metabolic process"/>
    <property type="evidence" value="ECO:0007669"/>
    <property type="project" value="UniProtKB-KW"/>
</dbReference>
<comment type="caution">
    <text evidence="7">Lacks conserved residue(s) required for the propagation of feature annotation.</text>
</comment>
<sequence>MSRTPSDAFVFFGATGDLAYKQIYPALAGLAARDHFNVPFICIARSGWNLERIKERLRESLEHHGGFNEEAFRRLSERLIYVDGDYQDPATYDRLCSVLKDAARPLYYLAIPPSMFETVVQGLSSTGCLREPRVVVEKPFGRDLASAQELNRVLTAHFPEDDIFRIDHFLGKEPVQNIYYTRFANSILEPLWNRNYIASVQITMAESFGMAGRARFYEETGAIRDVLQNHLLEIVAYLCMDPSTGDDPEGIREECTRLLRAIKPLDPAHVVRGQFRGYRDEPGVAPDSRVETFVAVRLFIDTWRWAGVPFYIRTGKCLEVTSTTVTVAFKRPPRETFGEIVPAFSNHLRFRLSPDMMIGLGMRIKVPGERRGGEDVELVALQEEGEGMQPYERLLGDALNGDTSLFAAQGTIEAQWRIVDPILNDTTPLYFYDQGSWGPAEADQVIARDGSWYNPKSVEPRR</sequence>
<feature type="binding site" evidence="7">
    <location>
        <position position="225"/>
    </location>
    <ligand>
        <name>substrate</name>
    </ligand>
</feature>
<keyword evidence="3 7" id="KW-0313">Glucose metabolism</keyword>
<dbReference type="GO" id="GO:0009051">
    <property type="term" value="P:pentose-phosphate shunt, oxidative branch"/>
    <property type="evidence" value="ECO:0007669"/>
    <property type="project" value="TreeGrafter"/>
</dbReference>
<dbReference type="PIRSF" id="PIRSF000110">
    <property type="entry name" value="G6PD"/>
    <property type="match status" value="1"/>
</dbReference>
<accession>A0A6V8MHU2</accession>
<feature type="binding site" evidence="7">
    <location>
        <position position="168"/>
    </location>
    <ligand>
        <name>substrate</name>
    </ligand>
</feature>
<evidence type="ECO:0000256" key="1">
    <source>
        <dbReference type="ARBA" id="ARBA00004937"/>
    </source>
</evidence>
<evidence type="ECO:0000313" key="11">
    <source>
        <dbReference type="Proteomes" id="UP000556026"/>
    </source>
</evidence>
<comment type="caution">
    <text evidence="10">The sequence shown here is derived from an EMBL/GenBank/DDBJ whole genome shotgun (WGS) entry which is preliminary data.</text>
</comment>
<dbReference type="Gene3D" id="3.40.50.720">
    <property type="entry name" value="NAD(P)-binding Rossmann-like Domain"/>
    <property type="match status" value="1"/>
</dbReference>
<dbReference type="NCBIfam" id="TIGR00871">
    <property type="entry name" value="zwf"/>
    <property type="match status" value="1"/>
</dbReference>
<dbReference type="PANTHER" id="PTHR23429">
    <property type="entry name" value="GLUCOSE-6-PHOSPHATE 1-DEHYDROGENASE G6PD"/>
    <property type="match status" value="1"/>
</dbReference>
<dbReference type="EMBL" id="BLXX01000004">
    <property type="protein sequence ID" value="GFO59522.1"/>
    <property type="molecule type" value="Genomic_DNA"/>
</dbReference>
<keyword evidence="4 7" id="KW-0521">NADP</keyword>
<feature type="active site" description="Proton acceptor" evidence="7">
    <location>
        <position position="230"/>
    </location>
</feature>
<dbReference type="Proteomes" id="UP000556026">
    <property type="component" value="Unassembled WGS sequence"/>
</dbReference>
<evidence type="ECO:0000256" key="3">
    <source>
        <dbReference type="ARBA" id="ARBA00022526"/>
    </source>
</evidence>
<evidence type="ECO:0000256" key="6">
    <source>
        <dbReference type="ARBA" id="ARBA00023277"/>
    </source>
</evidence>
<dbReference type="Pfam" id="PF02781">
    <property type="entry name" value="G6PD_C"/>
    <property type="match status" value="1"/>
</dbReference>
<comment type="pathway">
    <text evidence="1 7">Carbohydrate degradation; pentose phosphate pathway; D-ribulose 5-phosphate from D-glucose 6-phosphate (oxidative stage): step 1/3.</text>
</comment>
<dbReference type="PRINTS" id="PR00079">
    <property type="entry name" value="G6PDHDRGNASE"/>
</dbReference>
<comment type="function">
    <text evidence="7">Catalyzes the oxidation of glucose 6-phosphate to 6-phosphogluconolactone.</text>
</comment>
<dbReference type="PANTHER" id="PTHR23429:SF0">
    <property type="entry name" value="GLUCOSE-6-PHOSPHATE 1-DEHYDROGENASE"/>
    <property type="match status" value="1"/>
</dbReference>
<dbReference type="UniPathway" id="UPA00115">
    <property type="reaction ID" value="UER00408"/>
</dbReference>
<keyword evidence="5 7" id="KW-0560">Oxidoreductase</keyword>
<reference evidence="11" key="1">
    <citation type="submission" date="2020-06" db="EMBL/GenBank/DDBJ databases">
        <title>Draft genomic sequence of Geomonas sp. Red330.</title>
        <authorList>
            <person name="Itoh H."/>
            <person name="Zhenxing X."/>
            <person name="Ushijima N."/>
            <person name="Masuda Y."/>
            <person name="Shiratori Y."/>
            <person name="Senoo K."/>
        </authorList>
    </citation>
    <scope>NUCLEOTIDE SEQUENCE [LARGE SCALE GENOMIC DNA]</scope>
    <source>
        <strain evidence="11">Red330</strain>
    </source>
</reference>
<dbReference type="InterPro" id="IPR022674">
    <property type="entry name" value="G6P_DH_NAD-bd"/>
</dbReference>
<dbReference type="SUPFAM" id="SSF51735">
    <property type="entry name" value="NAD(P)-binding Rossmann-fold domains"/>
    <property type="match status" value="1"/>
</dbReference>
<feature type="binding site" evidence="7">
    <location>
        <position position="206"/>
    </location>
    <ligand>
        <name>substrate</name>
    </ligand>
</feature>
<evidence type="ECO:0000256" key="2">
    <source>
        <dbReference type="ARBA" id="ARBA00009975"/>
    </source>
</evidence>
<keyword evidence="6 7" id="KW-0119">Carbohydrate metabolism</keyword>
<evidence type="ECO:0000256" key="7">
    <source>
        <dbReference type="HAMAP-Rule" id="MF_00966"/>
    </source>
</evidence>
<dbReference type="EC" id="1.1.1.49" evidence="7"/>
<organism evidence="10 11">
    <name type="scientific">Geomonas silvestris</name>
    <dbReference type="NCBI Taxonomy" id="2740184"/>
    <lineage>
        <taxon>Bacteria</taxon>
        <taxon>Pseudomonadati</taxon>
        <taxon>Thermodesulfobacteriota</taxon>
        <taxon>Desulfuromonadia</taxon>
        <taxon>Geobacterales</taxon>
        <taxon>Geobacteraceae</taxon>
        <taxon>Geomonas</taxon>
    </lineage>
</organism>
<dbReference type="GO" id="GO:0004345">
    <property type="term" value="F:glucose-6-phosphate dehydrogenase activity"/>
    <property type="evidence" value="ECO:0007669"/>
    <property type="project" value="UniProtKB-UniRule"/>
</dbReference>
<dbReference type="InterPro" id="IPR001282">
    <property type="entry name" value="G6P_DH"/>
</dbReference>
<feature type="domain" description="Glucose-6-phosphate dehydrogenase C-terminal" evidence="9">
    <location>
        <begin position="181"/>
        <end position="452"/>
    </location>
</feature>
<dbReference type="Pfam" id="PF00479">
    <property type="entry name" value="G6PD_N"/>
    <property type="match status" value="1"/>
</dbReference>
<dbReference type="InterPro" id="IPR036291">
    <property type="entry name" value="NAD(P)-bd_dom_sf"/>
</dbReference>
<dbReference type="SUPFAM" id="SSF55347">
    <property type="entry name" value="Glyceraldehyde-3-phosphate dehydrogenase-like, C-terminal domain"/>
    <property type="match status" value="1"/>
</dbReference>
<dbReference type="InterPro" id="IPR019796">
    <property type="entry name" value="G6P_DH_AS"/>
</dbReference>
<evidence type="ECO:0000256" key="5">
    <source>
        <dbReference type="ARBA" id="ARBA00023002"/>
    </source>
</evidence>
<gene>
    <name evidence="7 10" type="primary">zwf</name>
    <name evidence="10" type="ORF">GMST_18470</name>
</gene>
<proteinExistence type="inferred from homology"/>
<evidence type="ECO:0000259" key="9">
    <source>
        <dbReference type="Pfam" id="PF02781"/>
    </source>
</evidence>
<dbReference type="InterPro" id="IPR022675">
    <property type="entry name" value="G6P_DH_C"/>
</dbReference>
<dbReference type="AlphaFoldDB" id="A0A6V8MHU2"/>
<feature type="binding site" evidence="7">
    <location>
        <position position="172"/>
    </location>
    <ligand>
        <name>substrate</name>
    </ligand>
</feature>
<evidence type="ECO:0000313" key="10">
    <source>
        <dbReference type="EMBL" id="GFO59522.1"/>
    </source>
</evidence>
<dbReference type="RefSeq" id="WP_183354345.1">
    <property type="nucleotide sequence ID" value="NZ_BLXX01000004.1"/>
</dbReference>
<evidence type="ECO:0000256" key="4">
    <source>
        <dbReference type="ARBA" id="ARBA00022857"/>
    </source>
</evidence>
<dbReference type="GO" id="GO:0050661">
    <property type="term" value="F:NADP binding"/>
    <property type="evidence" value="ECO:0007669"/>
    <property type="project" value="UniProtKB-UniRule"/>
</dbReference>
<dbReference type="GO" id="GO:0005829">
    <property type="term" value="C:cytosol"/>
    <property type="evidence" value="ECO:0007669"/>
    <property type="project" value="TreeGrafter"/>
</dbReference>
<dbReference type="PROSITE" id="PS00069">
    <property type="entry name" value="G6P_DEHYDROGENASE"/>
    <property type="match status" value="1"/>
</dbReference>
<dbReference type="Gene3D" id="3.30.360.10">
    <property type="entry name" value="Dihydrodipicolinate Reductase, domain 2"/>
    <property type="match status" value="1"/>
</dbReference>
<evidence type="ECO:0000259" key="8">
    <source>
        <dbReference type="Pfam" id="PF00479"/>
    </source>
</evidence>
<feature type="binding site" evidence="7">
    <location>
        <position position="45"/>
    </location>
    <ligand>
        <name>NADP(+)</name>
        <dbReference type="ChEBI" id="CHEBI:58349"/>
    </ligand>
</feature>
<feature type="binding site" evidence="7">
    <location>
        <position position="316"/>
    </location>
    <ligand>
        <name>substrate</name>
    </ligand>
</feature>